<dbReference type="EMBL" id="KZ819602">
    <property type="protein sequence ID" value="PWN38209.1"/>
    <property type="molecule type" value="Genomic_DNA"/>
</dbReference>
<protein>
    <submittedName>
        <fullName evidence="2">Uncharacterized protein</fullName>
    </submittedName>
</protein>
<proteinExistence type="predicted"/>
<sequence length="224" mass="25010">MAQAPLYPGATLCLLSHDYDKHNRYFIMLLSISTSFGAQIKPLGSKRSTGQSTHPSQASHLAQTTSIRSEADVSSGYRAIPVKEAPPPKAPPLSKAGQKYELQQKRLGKNREYNPEKFLHNQVKKSGEGLTEAMRNENRYAGMIKSAHRDPNSILSKARRVLPGTMEYKHKQAIRQTNKHAGALADVMHDTRVYHLHSGMSEKAFNTLNTKAHAALKQRYAIHK</sequence>
<feature type="region of interest" description="Disordered" evidence="1">
    <location>
        <begin position="79"/>
        <end position="98"/>
    </location>
</feature>
<dbReference type="InParanoid" id="A0A316VKQ6"/>
<name>A0A316VKQ6_9BASI</name>
<dbReference type="Proteomes" id="UP000245771">
    <property type="component" value="Unassembled WGS sequence"/>
</dbReference>
<dbReference type="GeneID" id="37023120"/>
<accession>A0A316VKQ6</accession>
<dbReference type="RefSeq" id="XP_025358511.1">
    <property type="nucleotide sequence ID" value="XM_025501339.1"/>
</dbReference>
<evidence type="ECO:0000313" key="2">
    <source>
        <dbReference type="EMBL" id="PWN38209.1"/>
    </source>
</evidence>
<feature type="region of interest" description="Disordered" evidence="1">
    <location>
        <begin position="43"/>
        <end position="73"/>
    </location>
</feature>
<organism evidence="2 3">
    <name type="scientific">Meira miltonrushii</name>
    <dbReference type="NCBI Taxonomy" id="1280837"/>
    <lineage>
        <taxon>Eukaryota</taxon>
        <taxon>Fungi</taxon>
        <taxon>Dikarya</taxon>
        <taxon>Basidiomycota</taxon>
        <taxon>Ustilaginomycotina</taxon>
        <taxon>Exobasidiomycetes</taxon>
        <taxon>Exobasidiales</taxon>
        <taxon>Brachybasidiaceae</taxon>
        <taxon>Meira</taxon>
    </lineage>
</organism>
<evidence type="ECO:0000313" key="3">
    <source>
        <dbReference type="Proteomes" id="UP000245771"/>
    </source>
</evidence>
<gene>
    <name evidence="2" type="ORF">FA14DRAFT_183760</name>
</gene>
<reference evidence="2 3" key="1">
    <citation type="journal article" date="2018" name="Mol. Biol. Evol.">
        <title>Broad Genomic Sampling Reveals a Smut Pathogenic Ancestry of the Fungal Clade Ustilaginomycotina.</title>
        <authorList>
            <person name="Kijpornyongpan T."/>
            <person name="Mondo S.J."/>
            <person name="Barry K."/>
            <person name="Sandor L."/>
            <person name="Lee J."/>
            <person name="Lipzen A."/>
            <person name="Pangilinan J."/>
            <person name="LaButti K."/>
            <person name="Hainaut M."/>
            <person name="Henrissat B."/>
            <person name="Grigoriev I.V."/>
            <person name="Spatafora J.W."/>
            <person name="Aime M.C."/>
        </authorList>
    </citation>
    <scope>NUCLEOTIDE SEQUENCE [LARGE SCALE GENOMIC DNA]</scope>
    <source>
        <strain evidence="2 3">MCA 3882</strain>
    </source>
</reference>
<evidence type="ECO:0000256" key="1">
    <source>
        <dbReference type="SAM" id="MobiDB-lite"/>
    </source>
</evidence>
<dbReference type="AlphaFoldDB" id="A0A316VKQ6"/>
<feature type="compositionally biased region" description="Polar residues" evidence="1">
    <location>
        <begin position="46"/>
        <end position="68"/>
    </location>
</feature>
<keyword evidence="3" id="KW-1185">Reference proteome</keyword>